<proteinExistence type="predicted"/>
<name>A0ABU4Y9D0_9HYPH</name>
<dbReference type="InterPro" id="IPR052894">
    <property type="entry name" value="AsmA-related"/>
</dbReference>
<evidence type="ECO:0000313" key="5">
    <source>
        <dbReference type="Proteomes" id="UP001287059"/>
    </source>
</evidence>
<keyword evidence="5" id="KW-1185">Reference proteome</keyword>
<feature type="region of interest" description="Disordered" evidence="1">
    <location>
        <begin position="576"/>
        <end position="603"/>
    </location>
</feature>
<feature type="transmembrane region" description="Helical" evidence="2">
    <location>
        <begin position="9"/>
        <end position="31"/>
    </location>
</feature>
<organism evidence="4 5">
    <name type="scientific">Mesorhizobium album</name>
    <dbReference type="NCBI Taxonomy" id="3072314"/>
    <lineage>
        <taxon>Bacteria</taxon>
        <taxon>Pseudomonadati</taxon>
        <taxon>Pseudomonadota</taxon>
        <taxon>Alphaproteobacteria</taxon>
        <taxon>Hyphomicrobiales</taxon>
        <taxon>Phyllobacteriaceae</taxon>
        <taxon>Mesorhizobium</taxon>
    </lineage>
</organism>
<dbReference type="RefSeq" id="WP_320290593.1">
    <property type="nucleotide sequence ID" value="NZ_JAVIIW010000051.1"/>
</dbReference>
<evidence type="ECO:0000256" key="2">
    <source>
        <dbReference type="SAM" id="Phobius"/>
    </source>
</evidence>
<evidence type="ECO:0000259" key="3">
    <source>
        <dbReference type="Pfam" id="PF05170"/>
    </source>
</evidence>
<feature type="compositionally biased region" description="Low complexity" evidence="1">
    <location>
        <begin position="580"/>
        <end position="599"/>
    </location>
</feature>
<comment type="caution">
    <text evidence="4">The sequence shown here is derived from an EMBL/GenBank/DDBJ whole genome shotgun (WGS) entry which is preliminary data.</text>
</comment>
<dbReference type="Pfam" id="PF05170">
    <property type="entry name" value="AsmA"/>
    <property type="match status" value="1"/>
</dbReference>
<dbReference type="PANTHER" id="PTHR30441">
    <property type="entry name" value="DUF748 DOMAIN-CONTAINING PROTEIN"/>
    <property type="match status" value="1"/>
</dbReference>
<sequence length="630" mass="65669">MPSSLIRRGVWVIGVAVLVIALAVATLPLIASTRIVRDRIAWELSAWSGFRVTIDGSPRIEVWPKFRAILSDVTLSQWTETDAPPVVEAERVEVGLSAMAALQGDVQFSTARLVRPTIRVERTANGFYLPPLPTGGRITRSIDTARGVVSANPQKPDLGRLPSDPFGIVEFRDGRIVTSEGGKDTEILSSLNGQVNWAAMNSDATLTATGIWRGESVQIDFSSARPLVLFAGGVAPVTLAFKAAPATLSFDGVASMSENAYLDGQAKFAAPSLRRLLEWSQAGIAPSAAIGSVSVASKVTASAGRAKFESTTVALDNNPGMGALDFSFSEALPVISGTLAFDTLDLRSFLSAFTPIAPTGQGGPGDIDTSFADKINLDLRLSAAHATAGPIQLADVAATAQVKNGLAVFDISDASAFNGNIQSSLRFDRKPDGTQVEMRLLASNVDTGAFATAAGMTRLVPAGTGTVSVILKGPGKAWDSIFENADGSFSATFGPGSLNGLNLPAFLKRNEQGGFFALDDVADGSLPIDGAEIKASISKGVARLDKAEVNSQKYKIWLSGIASYTGRGLALSGGIIPNGQPAQQQPAQQSAASGQAAVQAPPPPKQSLFFVGGNWSTPFISPISRGVSGQ</sequence>
<gene>
    <name evidence="4" type="ORF">RFN28_29160</name>
</gene>
<keyword evidence="2" id="KW-0472">Membrane</keyword>
<dbReference type="InterPro" id="IPR007844">
    <property type="entry name" value="AsmA"/>
</dbReference>
<feature type="domain" description="AsmA" evidence="3">
    <location>
        <begin position="10"/>
        <end position="126"/>
    </location>
</feature>
<reference evidence="4 5" key="1">
    <citation type="submission" date="2023-08" db="EMBL/GenBank/DDBJ databases">
        <title>Implementing the SeqCode for naming new Mesorhizobium species isolated from Vachellia karroo root nodules.</title>
        <authorList>
            <person name="Van Lill M."/>
        </authorList>
    </citation>
    <scope>NUCLEOTIDE SEQUENCE [LARGE SCALE GENOMIC DNA]</scope>
    <source>
        <strain evidence="4 5">VK24D</strain>
    </source>
</reference>
<evidence type="ECO:0000313" key="4">
    <source>
        <dbReference type="EMBL" id="MDX8482497.1"/>
    </source>
</evidence>
<dbReference type="Proteomes" id="UP001287059">
    <property type="component" value="Unassembled WGS sequence"/>
</dbReference>
<dbReference type="EMBL" id="JAVIIW010000051">
    <property type="protein sequence ID" value="MDX8482497.1"/>
    <property type="molecule type" value="Genomic_DNA"/>
</dbReference>
<keyword evidence="2" id="KW-0812">Transmembrane</keyword>
<dbReference type="PANTHER" id="PTHR30441:SF4">
    <property type="entry name" value="PROTEIN ASMA"/>
    <property type="match status" value="1"/>
</dbReference>
<evidence type="ECO:0000256" key="1">
    <source>
        <dbReference type="SAM" id="MobiDB-lite"/>
    </source>
</evidence>
<keyword evidence="2" id="KW-1133">Transmembrane helix</keyword>
<accession>A0ABU4Y9D0</accession>
<protein>
    <submittedName>
        <fullName evidence="4">AsmA family protein</fullName>
    </submittedName>
</protein>